<name>A0A1G7Y9Y7_9BACT</name>
<feature type="transmembrane region" description="Helical" evidence="6">
    <location>
        <begin position="280"/>
        <end position="298"/>
    </location>
</feature>
<dbReference type="PANTHER" id="PTHR37835">
    <property type="entry name" value="ALPHA-CLOSTRIPAIN"/>
    <property type="match status" value="1"/>
</dbReference>
<feature type="transmembrane region" description="Helical" evidence="6">
    <location>
        <begin position="249"/>
        <end position="268"/>
    </location>
</feature>
<keyword evidence="5 6" id="KW-0472">Membrane</keyword>
<feature type="transmembrane region" description="Helical" evidence="6">
    <location>
        <begin position="333"/>
        <end position="357"/>
    </location>
</feature>
<dbReference type="AlphaFoldDB" id="A0A1G7Y9Y7"/>
<keyword evidence="4 6" id="KW-1133">Transmembrane helix</keyword>
<accession>A0A1G7Y9Y7</accession>
<feature type="transmembrane region" description="Helical" evidence="6">
    <location>
        <begin position="167"/>
        <end position="187"/>
    </location>
</feature>
<dbReference type="Proteomes" id="UP000198779">
    <property type="component" value="Unassembled WGS sequence"/>
</dbReference>
<evidence type="ECO:0000256" key="5">
    <source>
        <dbReference type="ARBA" id="ARBA00023136"/>
    </source>
</evidence>
<dbReference type="Gene3D" id="3.40.50.11970">
    <property type="match status" value="1"/>
</dbReference>
<keyword evidence="3 6" id="KW-0812">Transmembrane</keyword>
<comment type="subcellular location">
    <subcellularLocation>
        <location evidence="1">Cell membrane</location>
        <topology evidence="1">Multi-pass membrane protein</topology>
    </subcellularLocation>
</comment>
<dbReference type="PANTHER" id="PTHR37835:SF1">
    <property type="entry name" value="ALPHA-CLOSTRIPAIN"/>
    <property type="match status" value="1"/>
</dbReference>
<evidence type="ECO:0000256" key="4">
    <source>
        <dbReference type="ARBA" id="ARBA00022989"/>
    </source>
</evidence>
<dbReference type="RefSeq" id="WP_176944313.1">
    <property type="nucleotide sequence ID" value="NZ_FNCQ01000013.1"/>
</dbReference>
<organism evidence="7 8">
    <name type="scientific">Prevotella communis</name>
    <dbReference type="NCBI Taxonomy" id="2913614"/>
    <lineage>
        <taxon>Bacteria</taxon>
        <taxon>Pseudomonadati</taxon>
        <taxon>Bacteroidota</taxon>
        <taxon>Bacteroidia</taxon>
        <taxon>Bacteroidales</taxon>
        <taxon>Prevotellaceae</taxon>
        <taxon>Prevotella</taxon>
    </lineage>
</organism>
<evidence type="ECO:0000256" key="3">
    <source>
        <dbReference type="ARBA" id="ARBA00022692"/>
    </source>
</evidence>
<evidence type="ECO:0000313" key="8">
    <source>
        <dbReference type="Proteomes" id="UP000198779"/>
    </source>
</evidence>
<dbReference type="Pfam" id="PF03415">
    <property type="entry name" value="Peptidase_C11"/>
    <property type="match status" value="1"/>
</dbReference>
<proteinExistence type="predicted"/>
<dbReference type="EMBL" id="FNCQ01000013">
    <property type="protein sequence ID" value="SDG93204.1"/>
    <property type="molecule type" value="Genomic_DNA"/>
</dbReference>
<feature type="transmembrane region" description="Helical" evidence="6">
    <location>
        <begin position="41"/>
        <end position="61"/>
    </location>
</feature>
<evidence type="ECO:0000256" key="6">
    <source>
        <dbReference type="SAM" id="Phobius"/>
    </source>
</evidence>
<feature type="transmembrane region" description="Helical" evidence="6">
    <location>
        <begin position="12"/>
        <end position="35"/>
    </location>
</feature>
<keyword evidence="8" id="KW-1185">Reference proteome</keyword>
<feature type="transmembrane region" description="Helical" evidence="6">
    <location>
        <begin position="131"/>
        <end position="155"/>
    </location>
</feature>
<evidence type="ECO:0000256" key="2">
    <source>
        <dbReference type="ARBA" id="ARBA00022475"/>
    </source>
</evidence>
<evidence type="ECO:0000256" key="1">
    <source>
        <dbReference type="ARBA" id="ARBA00004651"/>
    </source>
</evidence>
<dbReference type="GO" id="GO:0005886">
    <property type="term" value="C:plasma membrane"/>
    <property type="evidence" value="ECO:0007669"/>
    <property type="project" value="UniProtKB-SubCell"/>
</dbReference>
<dbReference type="STRING" id="645274.SAMN04487901_1138"/>
<dbReference type="InterPro" id="IPR022791">
    <property type="entry name" value="L-PG_synthase/AglD"/>
</dbReference>
<reference evidence="8" key="1">
    <citation type="submission" date="2016-10" db="EMBL/GenBank/DDBJ databases">
        <authorList>
            <person name="Varghese N."/>
            <person name="Submissions S."/>
        </authorList>
    </citation>
    <scope>NUCLEOTIDE SEQUENCE [LARGE SCALE GENOMIC DNA]</scope>
    <source>
        <strain evidence="8">BP1-148</strain>
    </source>
</reference>
<sequence>MKWTKQQLNNLFFIVGVVAVVVMILTFDVSFAELWHHLAHAGYWLIPILGIWLLVYGLNALAWKSIIKSCSVPGVGDGEQVGKVSPWRIYRLTITGYALNYATPVGGLGGEPYRIMELSKNIGNQRATSSVILYAMMHFFAHFWLWFTSIFLYLALAVIDYVPMTPFIGGLMGAAIVFCLVAFYVFSKGYKHGLVVKLIRWIGKIPGLKGWSTRFQERHAEALQNIDKQIAALHKQDKRSFYYSLFMEYASRIVQSLEILFMLLLFGIDCGGGFEGLFFTFLYSVLILSFTTLLANLIGFLPMQLGVQEGGFMLSIALIGMSTKLGSDVDSAALGIFVSIICRVREILWIAIGMLLMKIDELHLGRKAVTVMLAIVAMTGFSSCCGDDDEPLPWTLGKAERTVMVYMAAENNLSSLGYLQSDLLELIEGSRQLTDKQRLLVFIDSLGNNKQMGFPRVVELHGGKSYTVKQYGEDFYSSDPARFREILQTMTHAAEADSYGLVLWGHASGWLVDKDSVVEEASPARRSYGQDWGSDGNLGGEKWMNITQMARALETLPHLDYIFADCCNMQCIEVAYELRHATDYLIGSPAEIPGSGAPYHKMVPRLFQNDTTFYKGIIDTYYDYYKEYYAGDAYLSGYSLPLSVVDTRQLDSLLSATRDILPLFVPSYPQSLGLMQSHIAFYLYMNTPLMYDMRAMMRYYTTGDVLSKWDDAFNKAVPYRRMSKKWYSMPSGQKEAFGSFIMDDDAYGCVSMFVPLNTQYYSNGTYRMNHTYKNYAWHQKLYWDRFGWVED</sequence>
<evidence type="ECO:0000313" key="7">
    <source>
        <dbReference type="EMBL" id="SDG93204.1"/>
    </source>
</evidence>
<protein>
    <submittedName>
        <fullName evidence="7">Uncharacterized membrane protein YbhN, UPF0104 family</fullName>
    </submittedName>
</protein>
<dbReference type="Pfam" id="PF03706">
    <property type="entry name" value="LPG_synthase_TM"/>
    <property type="match status" value="1"/>
</dbReference>
<dbReference type="InterPro" id="IPR005077">
    <property type="entry name" value="Peptidase_C11"/>
</dbReference>
<keyword evidence="2" id="KW-1003">Cell membrane</keyword>
<gene>
    <name evidence="7" type="ORF">SAMN04487901_1138</name>
</gene>